<reference evidence="2" key="1">
    <citation type="submission" date="2017-11" db="EMBL/GenBank/DDBJ databases">
        <authorList>
            <person name="Kajale S.C."/>
            <person name="Sharma A."/>
        </authorList>
    </citation>
    <scope>NUCLEOTIDE SEQUENCE</scope>
    <source>
        <strain evidence="2">LS1_42</strain>
    </source>
</reference>
<comment type="caution">
    <text evidence="2">The sequence shown here is derived from an EMBL/GenBank/DDBJ whole genome shotgun (WGS) entry which is preliminary data.</text>
</comment>
<name>A0A8J8Q033_9EURY</name>
<evidence type="ECO:0000256" key="1">
    <source>
        <dbReference type="SAM" id="Phobius"/>
    </source>
</evidence>
<keyword evidence="3" id="KW-1185">Reference proteome</keyword>
<sequence length="97" mass="10416">MDRGRPYCHNCAAELEGDETVCPHCSFDPRDTGLRIALAMLIGTVLLVMLTVLSIPLVPVVGAYLVFAAFLLLVASGAVFLLAFAATPSRFSTLFTR</sequence>
<dbReference type="EMBL" id="PHNJ01000019">
    <property type="protein sequence ID" value="TYL36334.1"/>
    <property type="molecule type" value="Genomic_DNA"/>
</dbReference>
<keyword evidence="1" id="KW-0472">Membrane</keyword>
<keyword evidence="1" id="KW-0812">Transmembrane</keyword>
<feature type="transmembrane region" description="Helical" evidence="1">
    <location>
        <begin position="36"/>
        <end position="58"/>
    </location>
</feature>
<dbReference type="Proteomes" id="UP000766904">
    <property type="component" value="Unassembled WGS sequence"/>
</dbReference>
<dbReference type="RefSeq" id="WP_148860333.1">
    <property type="nucleotide sequence ID" value="NZ_PHNJ01000019.1"/>
</dbReference>
<gene>
    <name evidence="2" type="ORF">CV102_23025</name>
</gene>
<keyword evidence="1" id="KW-1133">Transmembrane helix</keyword>
<evidence type="ECO:0000313" key="2">
    <source>
        <dbReference type="EMBL" id="TYL36334.1"/>
    </source>
</evidence>
<evidence type="ECO:0008006" key="4">
    <source>
        <dbReference type="Google" id="ProtNLM"/>
    </source>
</evidence>
<proteinExistence type="predicted"/>
<accession>A0A8J8Q033</accession>
<protein>
    <recommendedName>
        <fullName evidence="4">Zinc ribbon domain-containing protein</fullName>
    </recommendedName>
</protein>
<organism evidence="2 3">
    <name type="scientific">Natronococcus pandeyae</name>
    <dbReference type="NCBI Taxonomy" id="2055836"/>
    <lineage>
        <taxon>Archaea</taxon>
        <taxon>Methanobacteriati</taxon>
        <taxon>Methanobacteriota</taxon>
        <taxon>Stenosarchaea group</taxon>
        <taxon>Halobacteria</taxon>
        <taxon>Halobacteriales</taxon>
        <taxon>Natrialbaceae</taxon>
        <taxon>Natronococcus</taxon>
    </lineage>
</organism>
<evidence type="ECO:0000313" key="3">
    <source>
        <dbReference type="Proteomes" id="UP000766904"/>
    </source>
</evidence>
<dbReference type="OrthoDB" id="202186at2157"/>
<dbReference type="AlphaFoldDB" id="A0A8J8Q033"/>
<feature type="transmembrane region" description="Helical" evidence="1">
    <location>
        <begin position="64"/>
        <end position="87"/>
    </location>
</feature>